<dbReference type="RefSeq" id="WP_006574498.1">
    <property type="nucleotide sequence ID" value="NZ_AAXG02000042.1"/>
</dbReference>
<evidence type="ECO:0000256" key="10">
    <source>
        <dbReference type="ARBA" id="ARBA00022777"/>
    </source>
</evidence>
<evidence type="ECO:0000256" key="11">
    <source>
        <dbReference type="ARBA" id="ARBA00022840"/>
    </source>
</evidence>
<comment type="pathway">
    <text evidence="4 16">Cofactor biosynthesis; coenzyme A biosynthesis; CoA from (R)-pantothenate: step 1/5.</text>
</comment>
<keyword evidence="8 16" id="KW-0808">Transferase</keyword>
<dbReference type="GO" id="GO:0015937">
    <property type="term" value="P:coenzyme A biosynthetic process"/>
    <property type="evidence" value="ECO:0007669"/>
    <property type="project" value="UniProtKB-UniRule"/>
</dbReference>
<evidence type="ECO:0000256" key="8">
    <source>
        <dbReference type="ARBA" id="ARBA00022679"/>
    </source>
</evidence>
<dbReference type="NCBIfam" id="TIGR00671">
    <property type="entry name" value="baf"/>
    <property type="match status" value="1"/>
</dbReference>
<dbReference type="OrthoDB" id="9804707at2"/>
<keyword evidence="12 16" id="KW-0630">Potassium</keyword>
<dbReference type="UniPathway" id="UPA00241">
    <property type="reaction ID" value="UER00352"/>
</dbReference>
<dbReference type="NCBIfam" id="NF009855">
    <property type="entry name" value="PRK13321.1"/>
    <property type="match status" value="1"/>
</dbReference>
<reference evidence="17 18" key="2">
    <citation type="submission" date="2007-06" db="EMBL/GenBank/DDBJ databases">
        <title>Draft genome sequence of Pseudoflavonifractor capillosus ATCC 29799.</title>
        <authorList>
            <person name="Sudarsanam P."/>
            <person name="Ley R."/>
            <person name="Guruge J."/>
            <person name="Turnbaugh P.J."/>
            <person name="Mahowald M."/>
            <person name="Liep D."/>
            <person name="Gordon J."/>
        </authorList>
    </citation>
    <scope>NUCLEOTIDE SEQUENCE [LARGE SCALE GENOMIC DNA]</scope>
    <source>
        <strain evidence="17 18">ATCC 29799</strain>
    </source>
</reference>
<keyword evidence="11 16" id="KW-0067">ATP-binding</keyword>
<keyword evidence="18" id="KW-1185">Reference proteome</keyword>
<dbReference type="SUPFAM" id="SSF53067">
    <property type="entry name" value="Actin-like ATPase domain"/>
    <property type="match status" value="2"/>
</dbReference>
<evidence type="ECO:0000256" key="7">
    <source>
        <dbReference type="ARBA" id="ARBA00022490"/>
    </source>
</evidence>
<comment type="cofactor">
    <cofactor evidence="16">
        <name>NH4(+)</name>
        <dbReference type="ChEBI" id="CHEBI:28938"/>
    </cofactor>
    <cofactor evidence="16">
        <name>K(+)</name>
        <dbReference type="ChEBI" id="CHEBI:29103"/>
    </cofactor>
    <text evidence="16">A monovalent cation. Ammonium or potassium.</text>
</comment>
<comment type="cofactor">
    <cofactor evidence="2">
        <name>K(+)</name>
        <dbReference type="ChEBI" id="CHEBI:29103"/>
    </cofactor>
</comment>
<evidence type="ECO:0000256" key="4">
    <source>
        <dbReference type="ARBA" id="ARBA00005225"/>
    </source>
</evidence>
<keyword evidence="7 16" id="KW-0963">Cytoplasm</keyword>
<organism evidence="17 18">
    <name type="scientific">Pseudoflavonifractor capillosus ATCC 29799</name>
    <dbReference type="NCBI Taxonomy" id="411467"/>
    <lineage>
        <taxon>Bacteria</taxon>
        <taxon>Bacillati</taxon>
        <taxon>Bacillota</taxon>
        <taxon>Clostridia</taxon>
        <taxon>Eubacteriales</taxon>
        <taxon>Oscillospiraceae</taxon>
        <taxon>Pseudoflavonifractor</taxon>
    </lineage>
</organism>
<dbReference type="PANTHER" id="PTHR34265:SF1">
    <property type="entry name" value="TYPE III PANTOTHENATE KINASE"/>
    <property type="match status" value="1"/>
</dbReference>
<evidence type="ECO:0000256" key="14">
    <source>
        <dbReference type="ARBA" id="ARBA00038036"/>
    </source>
</evidence>
<feature type="binding site" evidence="16">
    <location>
        <begin position="6"/>
        <end position="13"/>
    </location>
    <ligand>
        <name>ATP</name>
        <dbReference type="ChEBI" id="CHEBI:30616"/>
    </ligand>
</feature>
<comment type="subunit">
    <text evidence="5 16">Homodimer.</text>
</comment>
<dbReference type="EMBL" id="AAXG02000042">
    <property type="protein sequence ID" value="EDM98137.1"/>
    <property type="molecule type" value="Genomic_DNA"/>
</dbReference>
<evidence type="ECO:0000256" key="5">
    <source>
        <dbReference type="ARBA" id="ARBA00011738"/>
    </source>
</evidence>
<evidence type="ECO:0000313" key="17">
    <source>
        <dbReference type="EMBL" id="EDM98137.1"/>
    </source>
</evidence>
<feature type="active site" description="Proton acceptor" evidence="16">
    <location>
        <position position="109"/>
    </location>
</feature>
<keyword evidence="9 16" id="KW-0547">Nucleotide-binding</keyword>
<evidence type="ECO:0000256" key="2">
    <source>
        <dbReference type="ARBA" id="ARBA00001958"/>
    </source>
</evidence>
<keyword evidence="10 16" id="KW-0418">Kinase</keyword>
<evidence type="ECO:0000256" key="12">
    <source>
        <dbReference type="ARBA" id="ARBA00022958"/>
    </source>
</evidence>
<dbReference type="eggNOG" id="COG1521">
    <property type="taxonomic scope" value="Bacteria"/>
</dbReference>
<evidence type="ECO:0000256" key="13">
    <source>
        <dbReference type="ARBA" id="ARBA00022993"/>
    </source>
</evidence>
<comment type="similarity">
    <text evidence="14 16">Belongs to the type III pantothenate kinase family.</text>
</comment>
<dbReference type="EC" id="2.7.1.33" evidence="6 16"/>
<reference evidence="17 18" key="1">
    <citation type="submission" date="2007-04" db="EMBL/GenBank/DDBJ databases">
        <authorList>
            <person name="Fulton L."/>
            <person name="Clifton S."/>
            <person name="Fulton B."/>
            <person name="Xu J."/>
            <person name="Minx P."/>
            <person name="Pepin K.H."/>
            <person name="Johnson M."/>
            <person name="Thiruvilangam P."/>
            <person name="Bhonagiri V."/>
            <person name="Nash W.E."/>
            <person name="Mardis E.R."/>
            <person name="Wilson R.K."/>
        </authorList>
    </citation>
    <scope>NUCLEOTIDE SEQUENCE [LARGE SCALE GENOMIC DNA]</scope>
    <source>
        <strain evidence="17 18">ATCC 29799</strain>
    </source>
</reference>
<comment type="function">
    <text evidence="16">Catalyzes the phosphorylation of pantothenate (Pan), the first step in CoA biosynthesis.</text>
</comment>
<dbReference type="AlphaFoldDB" id="A6P0K5"/>
<evidence type="ECO:0000256" key="6">
    <source>
        <dbReference type="ARBA" id="ARBA00012102"/>
    </source>
</evidence>
<feature type="binding site" evidence="16">
    <location>
        <position position="132"/>
    </location>
    <ligand>
        <name>ATP</name>
        <dbReference type="ChEBI" id="CHEBI:30616"/>
    </ligand>
</feature>
<dbReference type="GO" id="GO:0005524">
    <property type="term" value="F:ATP binding"/>
    <property type="evidence" value="ECO:0007669"/>
    <property type="project" value="UniProtKB-UniRule"/>
</dbReference>
<dbReference type="Gene3D" id="3.30.420.40">
    <property type="match status" value="2"/>
</dbReference>
<protein>
    <recommendedName>
        <fullName evidence="15 16">Type III pantothenate kinase</fullName>
        <ecNumber evidence="6 16">2.7.1.33</ecNumber>
    </recommendedName>
    <alternativeName>
        <fullName evidence="16">PanK-III</fullName>
    </alternativeName>
    <alternativeName>
        <fullName evidence="16">Pantothenic acid kinase</fullName>
    </alternativeName>
</protein>
<dbReference type="PANTHER" id="PTHR34265">
    <property type="entry name" value="TYPE III PANTOTHENATE KINASE"/>
    <property type="match status" value="1"/>
</dbReference>
<dbReference type="Proteomes" id="UP000003639">
    <property type="component" value="Unassembled WGS sequence"/>
</dbReference>
<dbReference type="Pfam" id="PF03309">
    <property type="entry name" value="Pan_kinase"/>
    <property type="match status" value="1"/>
</dbReference>
<comment type="caution">
    <text evidence="16">Lacks conserved residue(s) required for the propagation of feature annotation.</text>
</comment>
<dbReference type="GO" id="GO:0046872">
    <property type="term" value="F:metal ion binding"/>
    <property type="evidence" value="ECO:0007669"/>
    <property type="project" value="UniProtKB-KW"/>
</dbReference>
<proteinExistence type="inferred from homology"/>
<sequence>MLLAVDVGNTNMVFGVYEGEQLLGSFRLKTDASRTGDEIGLLATQYFEKFGLDANGVEDVIISSVVPSVMFALTSAMVQYFNRKPLIIDNGVDPGLPYAVGGDERLGADRSVACVAALEKYGAPLVVLDFGTATTVDAVSKEGAYLGGCITAGVRISTEALFQNAALLPSVELAVPDKVLNCTAVGQIQAGAVLGYIGAMEYLIRRTKQEMGYPDGEIKVVATGGLSRMVADNTDLIDLVDENLILDGLRLIYRRYRMEKA</sequence>
<comment type="catalytic activity">
    <reaction evidence="1 16">
        <text>(R)-pantothenate + ATP = (R)-4'-phosphopantothenate + ADP + H(+)</text>
        <dbReference type="Rhea" id="RHEA:16373"/>
        <dbReference type="ChEBI" id="CHEBI:10986"/>
        <dbReference type="ChEBI" id="CHEBI:15378"/>
        <dbReference type="ChEBI" id="CHEBI:29032"/>
        <dbReference type="ChEBI" id="CHEBI:30616"/>
        <dbReference type="ChEBI" id="CHEBI:456216"/>
        <dbReference type="EC" id="2.7.1.33"/>
    </reaction>
</comment>
<dbReference type="STRING" id="411467.BACCAP_04016"/>
<feature type="binding site" evidence="16">
    <location>
        <position position="129"/>
    </location>
    <ligand>
        <name>K(+)</name>
        <dbReference type="ChEBI" id="CHEBI:29103"/>
    </ligand>
</feature>
<dbReference type="GO" id="GO:0005737">
    <property type="term" value="C:cytoplasm"/>
    <property type="evidence" value="ECO:0007669"/>
    <property type="project" value="UniProtKB-SubCell"/>
</dbReference>
<dbReference type="HAMAP" id="MF_01274">
    <property type="entry name" value="Pantothen_kinase_3"/>
    <property type="match status" value="1"/>
</dbReference>
<evidence type="ECO:0000256" key="3">
    <source>
        <dbReference type="ARBA" id="ARBA00004496"/>
    </source>
</evidence>
<name>A6P0K5_9FIRM</name>
<dbReference type="InterPro" id="IPR043129">
    <property type="entry name" value="ATPase_NBD"/>
</dbReference>
<evidence type="ECO:0000256" key="16">
    <source>
        <dbReference type="HAMAP-Rule" id="MF_01274"/>
    </source>
</evidence>
<evidence type="ECO:0000313" key="18">
    <source>
        <dbReference type="Proteomes" id="UP000003639"/>
    </source>
</evidence>
<evidence type="ECO:0000256" key="15">
    <source>
        <dbReference type="ARBA" id="ARBA00040883"/>
    </source>
</evidence>
<feature type="binding site" evidence="16">
    <location>
        <begin position="107"/>
        <end position="110"/>
    </location>
    <ligand>
        <name>substrate</name>
    </ligand>
</feature>
<dbReference type="InterPro" id="IPR004619">
    <property type="entry name" value="Type_III_PanK"/>
</dbReference>
<keyword evidence="13 16" id="KW-0173">Coenzyme A biosynthesis</keyword>
<dbReference type="GO" id="GO:0004594">
    <property type="term" value="F:pantothenate kinase activity"/>
    <property type="evidence" value="ECO:0007669"/>
    <property type="project" value="UniProtKB-UniRule"/>
</dbReference>
<keyword evidence="16" id="KW-0479">Metal-binding</keyword>
<evidence type="ECO:0000256" key="9">
    <source>
        <dbReference type="ARBA" id="ARBA00022741"/>
    </source>
</evidence>
<gene>
    <name evidence="16" type="primary">coaX</name>
    <name evidence="17" type="ORF">BACCAP_04016</name>
</gene>
<comment type="caution">
    <text evidence="17">The sequence shown here is derived from an EMBL/GenBank/DDBJ whole genome shotgun (WGS) entry which is preliminary data.</text>
</comment>
<dbReference type="CDD" id="cd24015">
    <property type="entry name" value="ASKHA_NBD_PanK-III"/>
    <property type="match status" value="1"/>
</dbReference>
<evidence type="ECO:0000256" key="1">
    <source>
        <dbReference type="ARBA" id="ARBA00001206"/>
    </source>
</evidence>
<accession>A6P0K5</accession>
<comment type="subcellular location">
    <subcellularLocation>
        <location evidence="3 16">Cytoplasm</location>
    </subcellularLocation>
</comment>